<feature type="chain" id="PRO_5044026651" evidence="2">
    <location>
        <begin position="23"/>
        <end position="340"/>
    </location>
</feature>
<keyword evidence="1 3" id="KW-0378">Hydrolase</keyword>
<dbReference type="PANTHER" id="PTHR45648">
    <property type="entry name" value="GDSL LIPASE/ACYLHYDROLASE FAMILY PROTEIN (AFU_ORTHOLOGUE AFUA_4G14700)"/>
    <property type="match status" value="1"/>
</dbReference>
<dbReference type="AlphaFoldDB" id="A0AAW7WZ47"/>
<dbReference type="EC" id="3.1.-.-" evidence="3"/>
<dbReference type="InterPro" id="IPR001087">
    <property type="entry name" value="GDSL"/>
</dbReference>
<evidence type="ECO:0000256" key="1">
    <source>
        <dbReference type="ARBA" id="ARBA00022801"/>
    </source>
</evidence>
<evidence type="ECO:0000256" key="2">
    <source>
        <dbReference type="SAM" id="SignalP"/>
    </source>
</evidence>
<gene>
    <name evidence="3" type="ORF">Q4521_00170</name>
</gene>
<organism evidence="3 4">
    <name type="scientific">Saccharophagus degradans</name>
    <dbReference type="NCBI Taxonomy" id="86304"/>
    <lineage>
        <taxon>Bacteria</taxon>
        <taxon>Pseudomonadati</taxon>
        <taxon>Pseudomonadota</taxon>
        <taxon>Gammaproteobacteria</taxon>
        <taxon>Cellvibrionales</taxon>
        <taxon>Cellvibrionaceae</taxon>
        <taxon>Saccharophagus</taxon>
    </lineage>
</organism>
<dbReference type="PANTHER" id="PTHR45648:SF22">
    <property type="entry name" value="GDSL LIPASE_ACYLHYDROLASE FAMILY PROTEIN (AFU_ORTHOLOGUE AFUA_4G14700)"/>
    <property type="match status" value="1"/>
</dbReference>
<comment type="caution">
    <text evidence="3">The sequence shown here is derived from an EMBL/GenBank/DDBJ whole genome shotgun (WGS) entry which is preliminary data.</text>
</comment>
<feature type="signal peptide" evidence="2">
    <location>
        <begin position="1"/>
        <end position="22"/>
    </location>
</feature>
<accession>A0AAW7WZ47</accession>
<evidence type="ECO:0000313" key="3">
    <source>
        <dbReference type="EMBL" id="MDO6420876.1"/>
    </source>
</evidence>
<dbReference type="EMBL" id="JAUOPB010000001">
    <property type="protein sequence ID" value="MDO6420876.1"/>
    <property type="molecule type" value="Genomic_DNA"/>
</dbReference>
<evidence type="ECO:0000313" key="4">
    <source>
        <dbReference type="Proteomes" id="UP001169760"/>
    </source>
</evidence>
<proteinExistence type="predicted"/>
<dbReference type="Pfam" id="PF00657">
    <property type="entry name" value="Lipase_GDSL"/>
    <property type="match status" value="1"/>
</dbReference>
<name>A0AAW7WZ47_9GAMM</name>
<reference evidence="3" key="1">
    <citation type="submission" date="2023-07" db="EMBL/GenBank/DDBJ databases">
        <title>Genome content predicts the carbon catabolic preferences of heterotrophic bacteria.</title>
        <authorList>
            <person name="Gralka M."/>
        </authorList>
    </citation>
    <scope>NUCLEOTIDE SEQUENCE</scope>
    <source>
        <strain evidence="3">I3M17_2</strain>
    </source>
</reference>
<keyword evidence="2" id="KW-0732">Signal</keyword>
<dbReference type="CDD" id="cd01846">
    <property type="entry name" value="fatty_acyltransferase_like"/>
    <property type="match status" value="1"/>
</dbReference>
<dbReference type="RefSeq" id="WP_303490725.1">
    <property type="nucleotide sequence ID" value="NZ_JAUOPB010000001.1"/>
</dbReference>
<dbReference type="InterPro" id="IPR051058">
    <property type="entry name" value="GDSL_Est/Lipase"/>
</dbReference>
<dbReference type="GO" id="GO:0016788">
    <property type="term" value="F:hydrolase activity, acting on ester bonds"/>
    <property type="evidence" value="ECO:0007669"/>
    <property type="project" value="InterPro"/>
</dbReference>
<protein>
    <submittedName>
        <fullName evidence="3">SGNH/GDSL hydrolase family protein</fullName>
        <ecNumber evidence="3">3.1.-.-</ecNumber>
    </submittedName>
</protein>
<dbReference type="Proteomes" id="UP001169760">
    <property type="component" value="Unassembled WGS sequence"/>
</dbReference>
<dbReference type="InterPro" id="IPR036514">
    <property type="entry name" value="SGNH_hydro_sf"/>
</dbReference>
<sequence length="340" mass="38572">MSYFVKIFMLLGLLVNSNLSWSSSNTKLDNAGFGSVVIFSGVFGDTGNYASLHGDLPPVFWQNRFANGPVVADYFAENLGFDAEPSLHWTGEEGGYNYSTRNSWAALGGENGVNEMVSAYLTRVDNAIPPDALIFFWSGGHDVIEAISTPGEVPYYMIDDAVDGLELQLRRLIEAGAQHIFAPTYADTSFSPAYQRRGIANRVSHVTSVYNYKFRRMLNKVERQTGQRIYRFDFDKYVDTLIQTHKYFGLANAVDPCWEKQAEGACNPDTFMFLSEVLITSKTHQLIADAFSQDLLQQINSCDKGNWHPRAERSVCGLHRKHDDKHDRDDHNFDWFHWFN</sequence>
<dbReference type="Gene3D" id="3.40.50.1110">
    <property type="entry name" value="SGNH hydrolase"/>
    <property type="match status" value="1"/>
</dbReference>